<dbReference type="AlphaFoldDB" id="A0A916YYS6"/>
<dbReference type="EMBL" id="BMHP01000002">
    <property type="protein sequence ID" value="GGD67033.1"/>
    <property type="molecule type" value="Genomic_DNA"/>
</dbReference>
<protein>
    <submittedName>
        <fullName evidence="2">N-acetyltransferase</fullName>
    </submittedName>
</protein>
<dbReference type="RefSeq" id="WP_188992389.1">
    <property type="nucleotide sequence ID" value="NZ_BMHP01000002.1"/>
</dbReference>
<dbReference type="SUPFAM" id="SSF55729">
    <property type="entry name" value="Acyl-CoA N-acyltransferases (Nat)"/>
    <property type="match status" value="1"/>
</dbReference>
<dbReference type="GO" id="GO:0016747">
    <property type="term" value="F:acyltransferase activity, transferring groups other than amino-acyl groups"/>
    <property type="evidence" value="ECO:0007669"/>
    <property type="project" value="InterPro"/>
</dbReference>
<dbReference type="Proteomes" id="UP000612456">
    <property type="component" value="Unassembled WGS sequence"/>
</dbReference>
<sequence length="172" mass="20049">MEITLRRLDSEELADTWSDAFMKENIERPEPYFAYCLNENRMGHRVTLLAFKDDQLVGCAHLKFESGYEYFKNSNIPEINDLNVFPRHRRQGVANRLLEEFEQIASMDYKTIGIGVGLYKDYGPAQRIYCRRGYIPDGNGVMYNNKEVVPGTMVRADDDLNLYFVKDLRQEG</sequence>
<dbReference type="InterPro" id="IPR000182">
    <property type="entry name" value="GNAT_dom"/>
</dbReference>
<organism evidence="2 3">
    <name type="scientific">Paenibacillus nasutitermitis</name>
    <dbReference type="NCBI Taxonomy" id="1652958"/>
    <lineage>
        <taxon>Bacteria</taxon>
        <taxon>Bacillati</taxon>
        <taxon>Bacillota</taxon>
        <taxon>Bacilli</taxon>
        <taxon>Bacillales</taxon>
        <taxon>Paenibacillaceae</taxon>
        <taxon>Paenibacillus</taxon>
    </lineage>
</organism>
<evidence type="ECO:0000313" key="2">
    <source>
        <dbReference type="EMBL" id="GGD67033.1"/>
    </source>
</evidence>
<keyword evidence="3" id="KW-1185">Reference proteome</keyword>
<dbReference type="Pfam" id="PF00583">
    <property type="entry name" value="Acetyltransf_1"/>
    <property type="match status" value="1"/>
</dbReference>
<evidence type="ECO:0000313" key="3">
    <source>
        <dbReference type="Proteomes" id="UP000612456"/>
    </source>
</evidence>
<name>A0A916YYS6_9BACL</name>
<evidence type="ECO:0000259" key="1">
    <source>
        <dbReference type="PROSITE" id="PS51186"/>
    </source>
</evidence>
<dbReference type="Gene3D" id="3.40.630.30">
    <property type="match status" value="1"/>
</dbReference>
<feature type="domain" description="N-acetyltransferase" evidence="1">
    <location>
        <begin position="3"/>
        <end position="155"/>
    </location>
</feature>
<gene>
    <name evidence="2" type="ORF">GCM10010911_26030</name>
</gene>
<dbReference type="PROSITE" id="PS51186">
    <property type="entry name" value="GNAT"/>
    <property type="match status" value="1"/>
</dbReference>
<reference evidence="2" key="1">
    <citation type="journal article" date="2014" name="Int. J. Syst. Evol. Microbiol.">
        <title>Complete genome sequence of Corynebacterium casei LMG S-19264T (=DSM 44701T), isolated from a smear-ripened cheese.</title>
        <authorList>
            <consortium name="US DOE Joint Genome Institute (JGI-PGF)"/>
            <person name="Walter F."/>
            <person name="Albersmeier A."/>
            <person name="Kalinowski J."/>
            <person name="Ruckert C."/>
        </authorList>
    </citation>
    <scope>NUCLEOTIDE SEQUENCE</scope>
    <source>
        <strain evidence="2">CGMCC 1.15178</strain>
    </source>
</reference>
<comment type="caution">
    <text evidence="2">The sequence shown here is derived from an EMBL/GenBank/DDBJ whole genome shotgun (WGS) entry which is preliminary data.</text>
</comment>
<dbReference type="InterPro" id="IPR016181">
    <property type="entry name" value="Acyl_CoA_acyltransferase"/>
</dbReference>
<dbReference type="CDD" id="cd04301">
    <property type="entry name" value="NAT_SF"/>
    <property type="match status" value="1"/>
</dbReference>
<proteinExistence type="predicted"/>
<reference evidence="2" key="2">
    <citation type="submission" date="2020-09" db="EMBL/GenBank/DDBJ databases">
        <authorList>
            <person name="Sun Q."/>
            <person name="Zhou Y."/>
        </authorList>
    </citation>
    <scope>NUCLEOTIDE SEQUENCE</scope>
    <source>
        <strain evidence="2">CGMCC 1.15178</strain>
    </source>
</reference>
<accession>A0A916YYS6</accession>